<reference evidence="4" key="1">
    <citation type="submission" date="2018-03" db="EMBL/GenBank/DDBJ databases">
        <title>Lachnoclostridium SNUG30370 gen.nov., sp.nov., isolated from human faeces.</title>
        <authorList>
            <person name="Seo B."/>
            <person name="Jeon K."/>
            <person name="Ko G."/>
        </authorList>
    </citation>
    <scope>NUCLEOTIDE SEQUENCE [LARGE SCALE GENOMIC DNA]</scope>
    <source>
        <strain evidence="4">SNUG30370</strain>
    </source>
</reference>
<dbReference type="Gene3D" id="1.10.260.40">
    <property type="entry name" value="lambda repressor-like DNA-binding domains"/>
    <property type="match status" value="1"/>
</dbReference>
<dbReference type="RefSeq" id="WP_048923980.1">
    <property type="nucleotide sequence ID" value="NZ_DAWBWI010000133.1"/>
</dbReference>
<reference evidence="2" key="3">
    <citation type="submission" date="2021-10" db="EMBL/GenBank/DDBJ databases">
        <title>Collection of gut derived symbiotic bacterial strains cultured from healthy donors.</title>
        <authorList>
            <person name="Lin H."/>
            <person name="Littmann E."/>
            <person name="Kohout C."/>
            <person name="Pamer E.G."/>
        </authorList>
    </citation>
    <scope>NUCLEOTIDE SEQUENCE</scope>
    <source>
        <strain evidence="2">DFI.4.48</strain>
    </source>
</reference>
<protein>
    <submittedName>
        <fullName evidence="3">Cro/Cl family transcriptional regulator</fullName>
    </submittedName>
    <submittedName>
        <fullName evidence="2">Helix-turn-helix domain-containing protein</fullName>
    </submittedName>
</protein>
<keyword evidence="4" id="KW-1185">Reference proteome</keyword>
<dbReference type="AlphaFoldDB" id="A0A2T3FXM7"/>
<proteinExistence type="predicted"/>
<dbReference type="EMBL" id="JAJDKZ010000018">
    <property type="protein sequence ID" value="MCB8610450.1"/>
    <property type="molecule type" value="Genomic_DNA"/>
</dbReference>
<dbReference type="EMBL" id="PYLP01000009">
    <property type="protein sequence ID" value="PST40011.1"/>
    <property type="molecule type" value="Genomic_DNA"/>
</dbReference>
<evidence type="ECO:0000259" key="1">
    <source>
        <dbReference type="Pfam" id="PF13443"/>
    </source>
</evidence>
<dbReference type="GO" id="GO:0003677">
    <property type="term" value="F:DNA binding"/>
    <property type="evidence" value="ECO:0007669"/>
    <property type="project" value="InterPro"/>
</dbReference>
<sequence length="65" mass="7585">MIDYSPLWKTMEEKKVSQYTLLKKGVDNKTLNRLKHNENITALTIEKLCIILECTPNDVLTFTNE</sequence>
<organism evidence="3 4">
    <name type="scientific">Faecalibacillus faecis</name>
    <dbReference type="NCBI Taxonomy" id="1982628"/>
    <lineage>
        <taxon>Bacteria</taxon>
        <taxon>Bacillati</taxon>
        <taxon>Bacillota</taxon>
        <taxon>Erysipelotrichia</taxon>
        <taxon>Erysipelotrichales</taxon>
        <taxon>Coprobacillaceae</taxon>
        <taxon>Faecalibacillus</taxon>
    </lineage>
</organism>
<evidence type="ECO:0000313" key="2">
    <source>
        <dbReference type="EMBL" id="MCB8610450.1"/>
    </source>
</evidence>
<evidence type="ECO:0000313" key="4">
    <source>
        <dbReference type="Proteomes" id="UP000241201"/>
    </source>
</evidence>
<gene>
    <name evidence="3" type="ORF">C7U55_08065</name>
    <name evidence="2" type="ORF">LJD69_07575</name>
</gene>
<name>A0A2T3FXM7_9FIRM</name>
<dbReference type="Pfam" id="PF13443">
    <property type="entry name" value="HTH_26"/>
    <property type="match status" value="1"/>
</dbReference>
<accession>A0A2T3FXM7</accession>
<reference evidence="3" key="2">
    <citation type="journal article" date="2019" name="Int. J. Syst. Evol. Microbiol.">
        <title>Faecalibacillus intestinalis gen. nov., sp. nov. and Faecalibacillus faecis sp. nov., isolated from human faeces.</title>
        <authorList>
            <person name="Seo B."/>
            <person name="Jeon K."/>
            <person name="Baek I."/>
            <person name="Lee Y.M."/>
            <person name="Baek K."/>
            <person name="Ko G."/>
        </authorList>
    </citation>
    <scope>NUCLEOTIDE SEQUENCE</scope>
    <source>
        <strain evidence="3">SNUG30370</strain>
    </source>
</reference>
<dbReference type="SUPFAM" id="SSF47413">
    <property type="entry name" value="lambda repressor-like DNA-binding domains"/>
    <property type="match status" value="1"/>
</dbReference>
<feature type="domain" description="HTH cro/C1-type" evidence="1">
    <location>
        <begin position="7"/>
        <end position="63"/>
    </location>
</feature>
<dbReference type="Proteomes" id="UP000241201">
    <property type="component" value="Unassembled WGS sequence"/>
</dbReference>
<dbReference type="InterPro" id="IPR001387">
    <property type="entry name" value="Cro/C1-type_HTH"/>
</dbReference>
<evidence type="ECO:0000313" key="3">
    <source>
        <dbReference type="EMBL" id="PST40011.1"/>
    </source>
</evidence>
<dbReference type="Proteomes" id="UP001198439">
    <property type="component" value="Unassembled WGS sequence"/>
</dbReference>
<comment type="caution">
    <text evidence="3">The sequence shown here is derived from an EMBL/GenBank/DDBJ whole genome shotgun (WGS) entry which is preliminary data.</text>
</comment>
<dbReference type="GeneID" id="77471042"/>
<dbReference type="InterPro" id="IPR010982">
    <property type="entry name" value="Lambda_DNA-bd_dom_sf"/>
</dbReference>